<feature type="compositionally biased region" description="Acidic residues" evidence="1">
    <location>
        <begin position="95"/>
        <end position="111"/>
    </location>
</feature>
<keyword evidence="4" id="KW-1185">Reference proteome</keyword>
<keyword evidence="2" id="KW-0472">Membrane</keyword>
<dbReference type="PANTHER" id="PTHR35792:SF1">
    <property type="entry name" value="SLL0268 PROTEIN"/>
    <property type="match status" value="1"/>
</dbReference>
<dbReference type="AlphaFoldDB" id="A0A559IY23"/>
<organism evidence="3 4">
    <name type="scientific">Paenibacillus agilis</name>
    <dbReference type="NCBI Taxonomy" id="3020863"/>
    <lineage>
        <taxon>Bacteria</taxon>
        <taxon>Bacillati</taxon>
        <taxon>Bacillota</taxon>
        <taxon>Bacilli</taxon>
        <taxon>Bacillales</taxon>
        <taxon>Paenibacillaceae</taxon>
        <taxon>Paenibacillus</taxon>
    </lineage>
</organism>
<gene>
    <name evidence="3" type="ORF">FPZ44_05255</name>
</gene>
<dbReference type="Proteomes" id="UP000318102">
    <property type="component" value="Unassembled WGS sequence"/>
</dbReference>
<protein>
    <submittedName>
        <fullName evidence="3">YtxH domain-containing protein</fullName>
    </submittedName>
</protein>
<keyword evidence="2" id="KW-0812">Transmembrane</keyword>
<evidence type="ECO:0000256" key="1">
    <source>
        <dbReference type="SAM" id="MobiDB-lite"/>
    </source>
</evidence>
<accession>A0A559IY23</accession>
<feature type="transmembrane region" description="Helical" evidence="2">
    <location>
        <begin position="6"/>
        <end position="27"/>
    </location>
</feature>
<dbReference type="RefSeq" id="WP_144988048.1">
    <property type="nucleotide sequence ID" value="NZ_VNJK01000001.1"/>
</dbReference>
<feature type="region of interest" description="Disordered" evidence="1">
    <location>
        <begin position="95"/>
        <end position="120"/>
    </location>
</feature>
<proteinExistence type="predicted"/>
<dbReference type="Pfam" id="PF12732">
    <property type="entry name" value="YtxH"/>
    <property type="match status" value="1"/>
</dbReference>
<reference evidence="3 4" key="1">
    <citation type="submission" date="2019-07" db="EMBL/GenBank/DDBJ databases">
        <authorList>
            <person name="Kim J."/>
        </authorList>
    </citation>
    <scope>NUCLEOTIDE SEQUENCE [LARGE SCALE GENOMIC DNA]</scope>
    <source>
        <strain evidence="3 4">N4</strain>
    </source>
</reference>
<keyword evidence="2" id="KW-1133">Transmembrane helix</keyword>
<evidence type="ECO:0000313" key="3">
    <source>
        <dbReference type="EMBL" id="TVX92513.1"/>
    </source>
</evidence>
<dbReference type="InterPro" id="IPR024623">
    <property type="entry name" value="YtxH"/>
</dbReference>
<dbReference type="InterPro" id="IPR052928">
    <property type="entry name" value="Desiccation-related_membrane"/>
</dbReference>
<dbReference type="OrthoDB" id="9810874at2"/>
<evidence type="ECO:0000256" key="2">
    <source>
        <dbReference type="SAM" id="Phobius"/>
    </source>
</evidence>
<name>A0A559IY23_9BACL</name>
<evidence type="ECO:0000313" key="4">
    <source>
        <dbReference type="Proteomes" id="UP000318102"/>
    </source>
</evidence>
<comment type="caution">
    <text evidence="3">The sequence shown here is derived from an EMBL/GenBank/DDBJ whole genome shotgun (WGS) entry which is preliminary data.</text>
</comment>
<dbReference type="EMBL" id="VNJK01000001">
    <property type="protein sequence ID" value="TVX92513.1"/>
    <property type="molecule type" value="Genomic_DNA"/>
</dbReference>
<dbReference type="PANTHER" id="PTHR35792">
    <property type="entry name" value="GENERAL STRESS PROTEIN"/>
    <property type="match status" value="1"/>
</dbReference>
<sequence length="120" mass="13006">MAKGTKPFWIGTIIGTVVGAVSALLFAPKSGRELREDISEGAKQIGERTQTIAKQVGESTTEFIEASKNRIGEVKQSISEWKQSRLQVSSVAEEIADNNETDESPCGEEACESERACESK</sequence>